<dbReference type="CDD" id="cd14014">
    <property type="entry name" value="STKc_PknB_like"/>
    <property type="match status" value="1"/>
</dbReference>
<evidence type="ECO:0000313" key="11">
    <source>
        <dbReference type="Proteomes" id="UP000649604"/>
    </source>
</evidence>
<dbReference type="Gene3D" id="3.30.70.1230">
    <property type="entry name" value="Nucleotide cyclase"/>
    <property type="match status" value="1"/>
</dbReference>
<comment type="subcellular location">
    <subcellularLocation>
        <location evidence="1">Membrane</location>
        <topology evidence="1">Single-pass membrane protein</topology>
    </subcellularLocation>
</comment>
<dbReference type="GO" id="GO:0009190">
    <property type="term" value="P:cyclic nucleotide biosynthetic process"/>
    <property type="evidence" value="ECO:0007669"/>
    <property type="project" value="InterPro"/>
</dbReference>
<evidence type="ECO:0000259" key="8">
    <source>
        <dbReference type="PROSITE" id="PS50011"/>
    </source>
</evidence>
<accession>A0A9D5JTB5</accession>
<dbReference type="GO" id="GO:0005524">
    <property type="term" value="F:ATP binding"/>
    <property type="evidence" value="ECO:0007669"/>
    <property type="project" value="UniProtKB-KW"/>
</dbReference>
<dbReference type="SMART" id="SM00220">
    <property type="entry name" value="S_TKc"/>
    <property type="match status" value="1"/>
</dbReference>
<dbReference type="Gene3D" id="1.10.510.10">
    <property type="entry name" value="Transferase(Phosphotransferase) domain 1"/>
    <property type="match status" value="1"/>
</dbReference>
<dbReference type="PROSITE" id="PS00108">
    <property type="entry name" value="PROTEIN_KINASE_ST"/>
    <property type="match status" value="1"/>
</dbReference>
<dbReference type="AlphaFoldDB" id="A0A9D5JTB5"/>
<dbReference type="SUPFAM" id="SSF49879">
    <property type="entry name" value="SMAD/FHA domain"/>
    <property type="match status" value="1"/>
</dbReference>
<dbReference type="GO" id="GO:0004016">
    <property type="term" value="F:adenylate cyclase activity"/>
    <property type="evidence" value="ECO:0007669"/>
    <property type="project" value="UniProtKB-ARBA"/>
</dbReference>
<dbReference type="PROSITE" id="PS50006">
    <property type="entry name" value="FHA_DOMAIN"/>
    <property type="match status" value="1"/>
</dbReference>
<dbReference type="InterPro" id="IPR000253">
    <property type="entry name" value="FHA_dom"/>
</dbReference>
<dbReference type="SUPFAM" id="SSF56112">
    <property type="entry name" value="Protein kinase-like (PK-like)"/>
    <property type="match status" value="1"/>
</dbReference>
<dbReference type="GO" id="GO:0035556">
    <property type="term" value="P:intracellular signal transduction"/>
    <property type="evidence" value="ECO:0007669"/>
    <property type="project" value="InterPro"/>
</dbReference>
<feature type="domain" description="Protein kinase" evidence="8">
    <location>
        <begin position="200"/>
        <end position="499"/>
    </location>
</feature>
<evidence type="ECO:0000256" key="2">
    <source>
        <dbReference type="ARBA" id="ARBA00022679"/>
    </source>
</evidence>
<comment type="caution">
    <text evidence="10">The sequence shown here is derived from an EMBL/GenBank/DDBJ whole genome shotgun (WGS) entry which is preliminary data.</text>
</comment>
<organism evidence="10 11">
    <name type="scientific">candidate division KSB3 bacterium</name>
    <dbReference type="NCBI Taxonomy" id="2044937"/>
    <lineage>
        <taxon>Bacteria</taxon>
        <taxon>candidate division KSB3</taxon>
    </lineage>
</organism>
<gene>
    <name evidence="10" type="ORF">GF339_04775</name>
</gene>
<evidence type="ECO:0000256" key="4">
    <source>
        <dbReference type="ARBA" id="ARBA00022777"/>
    </source>
</evidence>
<dbReference type="InterPro" id="IPR008271">
    <property type="entry name" value="Ser/Thr_kinase_AS"/>
</dbReference>
<evidence type="ECO:0000256" key="1">
    <source>
        <dbReference type="ARBA" id="ARBA00004167"/>
    </source>
</evidence>
<name>A0A9D5JTB5_9BACT</name>
<dbReference type="PROSITE" id="PS50125">
    <property type="entry name" value="GUANYLATE_CYCLASE_2"/>
    <property type="match status" value="1"/>
</dbReference>
<feature type="domain" description="Guanylate cyclase" evidence="9">
    <location>
        <begin position="558"/>
        <end position="666"/>
    </location>
</feature>
<dbReference type="PROSITE" id="PS50011">
    <property type="entry name" value="PROTEIN_KINASE_DOM"/>
    <property type="match status" value="1"/>
</dbReference>
<protein>
    <submittedName>
        <fullName evidence="10">Protein kinase</fullName>
    </submittedName>
</protein>
<dbReference type="GO" id="GO:0004674">
    <property type="term" value="F:protein serine/threonine kinase activity"/>
    <property type="evidence" value="ECO:0007669"/>
    <property type="project" value="TreeGrafter"/>
</dbReference>
<keyword evidence="5" id="KW-0067">ATP-binding</keyword>
<sequence>MHVAITVTDGPAKGQQFTFDEPDRFLFGRTADAHISLPNDPYVSRQHFLLEISPPECKITDLQSKNGVFVNGIRYGGRKPPGFGIKQAPKHAKETLLNDGDEIIVGETHLRIQIQLDESRWNETVSYAPKRQKKRTVQCVRCGKDVTDEAGARGQVEGSEYICKTCRKKVASKPLDLLNKLLNEAVAKKDSSDAPVIEGYQIEEAIERGGMGMVYKAKKTGTETLVAIKTMLPSVATNPDNIRAFQREIDVNRQLKHPNIVQFLDHGRSQGLFYFVLEFIDGMNLGAFLENNGGSLPVAEAAPLMLGILDGLTYAHRAAIATRVSGKKSTTFTGIVHRDLKPQNVLLARRNHHWIPKLSDFGISKSFESAGLTNITAPGEVLGTPMYWPREQITHYKYLNPATDVFSIAAVFYEMLTGTWIRKGFQELLDDCALKGYTPVVSEYMSVIMNNPIIPIHEVNPDIPKPLASVIERALRETEIPHDKTQMRNILAKLRYPDAGAFREALIQAFEAAGISTTYPESEPITPEVPAKSSQPQPVSDATIMQTSITPTSSRQVALLVLDLEKSSEYIREVGDTHFSVLIGDIYKRVKSHPSASDLIFLKTTGDGFLAVFSKISAAFSLALSFLKTRVHHDAHIRLALHWGTVKIGPEGDVLGAEVHRAFRIENVQREDQIEPPEYVLPLPPSQRILATAPALQHLSPDAQTKFRPAGKFRLKGFDDTCELWVLQT</sequence>
<dbReference type="Gene3D" id="2.60.200.20">
    <property type="match status" value="1"/>
</dbReference>
<feature type="domain" description="FHA" evidence="7">
    <location>
        <begin position="25"/>
        <end position="75"/>
    </location>
</feature>
<dbReference type="Pfam" id="PF00498">
    <property type="entry name" value="FHA"/>
    <property type="match status" value="1"/>
</dbReference>
<dbReference type="SUPFAM" id="SSF55073">
    <property type="entry name" value="Nucleotide cyclase"/>
    <property type="match status" value="1"/>
</dbReference>
<dbReference type="Proteomes" id="UP000649604">
    <property type="component" value="Unassembled WGS sequence"/>
</dbReference>
<keyword evidence="2" id="KW-0808">Transferase</keyword>
<dbReference type="InterPro" id="IPR011009">
    <property type="entry name" value="Kinase-like_dom_sf"/>
</dbReference>
<dbReference type="GO" id="GO:0016020">
    <property type="term" value="C:membrane"/>
    <property type="evidence" value="ECO:0007669"/>
    <property type="project" value="UniProtKB-SubCell"/>
</dbReference>
<dbReference type="InterPro" id="IPR001054">
    <property type="entry name" value="A/G_cyclase"/>
</dbReference>
<feature type="region of interest" description="Disordered" evidence="6">
    <location>
        <begin position="519"/>
        <end position="538"/>
    </location>
</feature>
<dbReference type="PANTHER" id="PTHR43289">
    <property type="entry name" value="MITOGEN-ACTIVATED PROTEIN KINASE KINASE KINASE 20-RELATED"/>
    <property type="match status" value="1"/>
</dbReference>
<dbReference type="Pfam" id="PF00069">
    <property type="entry name" value="Pkinase"/>
    <property type="match status" value="1"/>
</dbReference>
<evidence type="ECO:0000259" key="7">
    <source>
        <dbReference type="PROSITE" id="PS50006"/>
    </source>
</evidence>
<dbReference type="PANTHER" id="PTHR43289:SF6">
    <property type="entry name" value="SERINE_THREONINE-PROTEIN KINASE NEKL-3"/>
    <property type="match status" value="1"/>
</dbReference>
<evidence type="ECO:0000256" key="5">
    <source>
        <dbReference type="ARBA" id="ARBA00022840"/>
    </source>
</evidence>
<dbReference type="SMART" id="SM00240">
    <property type="entry name" value="FHA"/>
    <property type="match status" value="1"/>
</dbReference>
<dbReference type="InterPro" id="IPR000719">
    <property type="entry name" value="Prot_kinase_dom"/>
</dbReference>
<reference evidence="10" key="1">
    <citation type="submission" date="2019-11" db="EMBL/GenBank/DDBJ databases">
        <title>Microbial mats filling the niche in hypersaline microbial mats.</title>
        <authorList>
            <person name="Wong H.L."/>
            <person name="Macleod F.I."/>
            <person name="White R.A. III"/>
            <person name="Burns B.P."/>
        </authorList>
    </citation>
    <scope>NUCLEOTIDE SEQUENCE</scope>
    <source>
        <strain evidence="10">Rbin_158</strain>
    </source>
</reference>
<dbReference type="InterPro" id="IPR008984">
    <property type="entry name" value="SMAD_FHA_dom_sf"/>
</dbReference>
<proteinExistence type="predicted"/>
<evidence type="ECO:0000256" key="3">
    <source>
        <dbReference type="ARBA" id="ARBA00022741"/>
    </source>
</evidence>
<evidence type="ECO:0000259" key="9">
    <source>
        <dbReference type="PROSITE" id="PS50125"/>
    </source>
</evidence>
<keyword evidence="4 10" id="KW-0418">Kinase</keyword>
<keyword evidence="3" id="KW-0547">Nucleotide-binding</keyword>
<dbReference type="Gene3D" id="3.30.200.20">
    <property type="entry name" value="Phosphorylase Kinase, domain 1"/>
    <property type="match status" value="1"/>
</dbReference>
<evidence type="ECO:0000313" key="10">
    <source>
        <dbReference type="EMBL" id="MBD3323874.1"/>
    </source>
</evidence>
<dbReference type="CDD" id="cd00060">
    <property type="entry name" value="FHA"/>
    <property type="match status" value="1"/>
</dbReference>
<dbReference type="EMBL" id="WJJP01000148">
    <property type="protein sequence ID" value="MBD3323874.1"/>
    <property type="molecule type" value="Genomic_DNA"/>
</dbReference>
<evidence type="ECO:0000256" key="6">
    <source>
        <dbReference type="SAM" id="MobiDB-lite"/>
    </source>
</evidence>
<dbReference type="InterPro" id="IPR029787">
    <property type="entry name" value="Nucleotide_cyclase"/>
</dbReference>